<comment type="caution">
    <text evidence="5">The sequence shown here is derived from an EMBL/GenBank/DDBJ whole genome shotgun (WGS) entry which is preliminary data.</text>
</comment>
<evidence type="ECO:0000256" key="3">
    <source>
        <dbReference type="ARBA" id="ARBA00022679"/>
    </source>
</evidence>
<accession>A0A5M8P1M0</accession>
<dbReference type="Gene3D" id="3.90.550.10">
    <property type="entry name" value="Spore Coat Polysaccharide Biosynthesis Protein SpsA, Chain A"/>
    <property type="match status" value="1"/>
</dbReference>
<dbReference type="EMBL" id="SNRX01000008">
    <property type="protein sequence ID" value="KAA6302323.1"/>
    <property type="molecule type" value="Genomic_DNA"/>
</dbReference>
<dbReference type="PANTHER" id="PTHR43630:SF1">
    <property type="entry name" value="POLY-BETA-1,6-N-ACETYL-D-GLUCOSAMINE SYNTHASE"/>
    <property type="match status" value="1"/>
</dbReference>
<reference evidence="5 6" key="1">
    <citation type="submission" date="2019-03" db="EMBL/GenBank/DDBJ databases">
        <title>Single cell metagenomics reveals metabolic interactions within the superorganism composed of flagellate Streblomastix strix and complex community of Bacteroidetes bacteria on its surface.</title>
        <authorList>
            <person name="Treitli S.C."/>
            <person name="Kolisko M."/>
            <person name="Husnik F."/>
            <person name="Keeling P."/>
            <person name="Hampl V."/>
        </authorList>
    </citation>
    <scope>NUCLEOTIDE SEQUENCE [LARGE SCALE GENOMIC DNA]</scope>
    <source>
        <strain evidence="5">St1</strain>
    </source>
</reference>
<comment type="similarity">
    <text evidence="1">Belongs to the glycosyltransferase 2 family.</text>
</comment>
<dbReference type="EC" id="2.4.1.293" evidence="5"/>
<proteinExistence type="inferred from homology"/>
<sequence length="316" mass="37427">MNSIKITVATPVYNREDCIGRCIESVINQRYNDIEHWIVDDGSTDHTFQIVERYAKQYPFIRCHTFDKNQGVNAARNYAIQHSSKDFVIFLDSDDHLVEGALTMINDKILAYPGYCHYLFAQNDRMSYYNQNQALSGEIVELTFADWLTEKISGDFAHVMVTPWVQMFPFDEHMRIYEGLNFMRIFKAGKKQLFIKEIVMNRERDRFDSVTKTTYLQNKDASYKQYLFLKEMLSLFEADYLKFQQNDKLAVMVNRIFMLGLALDKYEENKSIKLQAKEKHIKLPLIFRIMDYLHLGFILRNTIYVYSYIKTSIVKK</sequence>
<keyword evidence="3 5" id="KW-0808">Transferase</keyword>
<feature type="domain" description="Glycosyltransferase 2-like" evidence="4">
    <location>
        <begin position="7"/>
        <end position="111"/>
    </location>
</feature>
<dbReference type="InterPro" id="IPR029044">
    <property type="entry name" value="Nucleotide-diphossugar_trans"/>
</dbReference>
<evidence type="ECO:0000313" key="6">
    <source>
        <dbReference type="Proteomes" id="UP000324575"/>
    </source>
</evidence>
<organism evidence="5 6">
    <name type="scientific">Candidatus Ordinivivax streblomastigis</name>
    <dbReference type="NCBI Taxonomy" id="2540710"/>
    <lineage>
        <taxon>Bacteria</taxon>
        <taxon>Pseudomonadati</taxon>
        <taxon>Bacteroidota</taxon>
        <taxon>Bacteroidia</taxon>
        <taxon>Bacteroidales</taxon>
        <taxon>Candidatus Ordinivivax</taxon>
    </lineage>
</organism>
<evidence type="ECO:0000313" key="5">
    <source>
        <dbReference type="EMBL" id="KAA6302323.1"/>
    </source>
</evidence>
<dbReference type="Pfam" id="PF00535">
    <property type="entry name" value="Glycos_transf_2"/>
    <property type="match status" value="1"/>
</dbReference>
<dbReference type="Proteomes" id="UP000324575">
    <property type="component" value="Unassembled WGS sequence"/>
</dbReference>
<dbReference type="InterPro" id="IPR001173">
    <property type="entry name" value="Glyco_trans_2-like"/>
</dbReference>
<evidence type="ECO:0000256" key="1">
    <source>
        <dbReference type="ARBA" id="ARBA00006739"/>
    </source>
</evidence>
<dbReference type="GO" id="GO:0016757">
    <property type="term" value="F:glycosyltransferase activity"/>
    <property type="evidence" value="ECO:0007669"/>
    <property type="project" value="UniProtKB-KW"/>
</dbReference>
<dbReference type="AlphaFoldDB" id="A0A5M8P1M0"/>
<protein>
    <submittedName>
        <fullName evidence="5">3-glucosyltransferase</fullName>
        <ecNumber evidence="5">2.4.1.293</ecNumber>
    </submittedName>
</protein>
<evidence type="ECO:0000256" key="2">
    <source>
        <dbReference type="ARBA" id="ARBA00022676"/>
    </source>
</evidence>
<dbReference type="PANTHER" id="PTHR43630">
    <property type="entry name" value="POLY-BETA-1,6-N-ACETYL-D-GLUCOSAMINE SYNTHASE"/>
    <property type="match status" value="1"/>
</dbReference>
<keyword evidence="2 5" id="KW-0328">Glycosyltransferase</keyword>
<name>A0A5M8P1M0_9BACT</name>
<dbReference type="SUPFAM" id="SSF53448">
    <property type="entry name" value="Nucleotide-diphospho-sugar transferases"/>
    <property type="match status" value="1"/>
</dbReference>
<dbReference type="CDD" id="cd00761">
    <property type="entry name" value="Glyco_tranf_GTA_type"/>
    <property type="match status" value="1"/>
</dbReference>
<evidence type="ECO:0000259" key="4">
    <source>
        <dbReference type="Pfam" id="PF00535"/>
    </source>
</evidence>
<gene>
    <name evidence="5" type="ORF">EZS26_001436</name>
</gene>